<feature type="compositionally biased region" description="Basic and acidic residues" evidence="1">
    <location>
        <begin position="17"/>
        <end position="27"/>
    </location>
</feature>
<accession>A0A0C3PSC3</accession>
<keyword evidence="3" id="KW-1185">Reference proteome</keyword>
<dbReference type="HOGENOM" id="CLU_774127_0_0_1"/>
<dbReference type="EMBL" id="KN840457">
    <property type="protein sequence ID" value="KIP10258.1"/>
    <property type="molecule type" value="Genomic_DNA"/>
</dbReference>
<evidence type="ECO:0000313" key="2">
    <source>
        <dbReference type="EMBL" id="KIP10258.1"/>
    </source>
</evidence>
<organism evidence="2 3">
    <name type="scientific">Phlebiopsis gigantea (strain 11061_1 CR5-6)</name>
    <name type="common">White-rot fungus</name>
    <name type="synonym">Peniophora gigantea</name>
    <dbReference type="NCBI Taxonomy" id="745531"/>
    <lineage>
        <taxon>Eukaryota</taxon>
        <taxon>Fungi</taxon>
        <taxon>Dikarya</taxon>
        <taxon>Basidiomycota</taxon>
        <taxon>Agaricomycotina</taxon>
        <taxon>Agaricomycetes</taxon>
        <taxon>Polyporales</taxon>
        <taxon>Phanerochaetaceae</taxon>
        <taxon>Phlebiopsis</taxon>
    </lineage>
</organism>
<evidence type="ECO:0000313" key="3">
    <source>
        <dbReference type="Proteomes" id="UP000053257"/>
    </source>
</evidence>
<proteinExistence type="predicted"/>
<reference evidence="2 3" key="1">
    <citation type="journal article" date="2014" name="PLoS Genet.">
        <title>Analysis of the Phlebiopsis gigantea genome, transcriptome and secretome provides insight into its pioneer colonization strategies of wood.</title>
        <authorList>
            <person name="Hori C."/>
            <person name="Ishida T."/>
            <person name="Igarashi K."/>
            <person name="Samejima M."/>
            <person name="Suzuki H."/>
            <person name="Master E."/>
            <person name="Ferreira P."/>
            <person name="Ruiz-Duenas F.J."/>
            <person name="Held B."/>
            <person name="Canessa P."/>
            <person name="Larrondo L.F."/>
            <person name="Schmoll M."/>
            <person name="Druzhinina I.S."/>
            <person name="Kubicek C.P."/>
            <person name="Gaskell J.A."/>
            <person name="Kersten P."/>
            <person name="St John F."/>
            <person name="Glasner J."/>
            <person name="Sabat G."/>
            <person name="Splinter BonDurant S."/>
            <person name="Syed K."/>
            <person name="Yadav J."/>
            <person name="Mgbeahuruike A.C."/>
            <person name="Kovalchuk A."/>
            <person name="Asiegbu F.O."/>
            <person name="Lackner G."/>
            <person name="Hoffmeister D."/>
            <person name="Rencoret J."/>
            <person name="Gutierrez A."/>
            <person name="Sun H."/>
            <person name="Lindquist E."/>
            <person name="Barry K."/>
            <person name="Riley R."/>
            <person name="Grigoriev I.V."/>
            <person name="Henrissat B."/>
            <person name="Kues U."/>
            <person name="Berka R.M."/>
            <person name="Martinez A.T."/>
            <person name="Covert S.F."/>
            <person name="Blanchette R.A."/>
            <person name="Cullen D."/>
        </authorList>
    </citation>
    <scope>NUCLEOTIDE SEQUENCE [LARGE SCALE GENOMIC DNA]</scope>
    <source>
        <strain evidence="2 3">11061_1 CR5-6</strain>
    </source>
</reference>
<protein>
    <submittedName>
        <fullName evidence="2">Uncharacterized protein</fullName>
    </submittedName>
</protein>
<evidence type="ECO:0000256" key="1">
    <source>
        <dbReference type="SAM" id="MobiDB-lite"/>
    </source>
</evidence>
<dbReference type="Proteomes" id="UP000053257">
    <property type="component" value="Unassembled WGS sequence"/>
</dbReference>
<name>A0A0C3PSC3_PHLG1</name>
<feature type="region of interest" description="Disordered" evidence="1">
    <location>
        <begin position="1"/>
        <end position="124"/>
    </location>
</feature>
<sequence>MPFSTRKSTPSTSTHFNEADDVRHDAMVKALFPPKKGFPMGSRTPSGRVSKAAPYPTPPSTHTAGRLFPNTIIKKDARRPTLASGLDPSSRSASSEGPDPNIPPKDFDSAVAKVHGADSERKKCSGRKCRNELPMYTRWKTCDRCRQRARDQQRRHKVNKDAKIREVLGRQRHSSPFKNEEELEIPPDWSHLSTEERFQNYMSQLRALGKLKARQSHALEADASEHRTSRDLYDALASVLVSAQPSRHSYKTPTILKPVNFRGHYHVVRDHASPLSRERILAEVQLAEDGTFLHLRKDVQPVVSRFRTQRDQVGYTAEYQCGCRADGKSCGGTVMVKIKKVQEGVVHGEKVTFRILHP</sequence>
<feature type="compositionally biased region" description="Polar residues" evidence="1">
    <location>
        <begin position="1"/>
        <end position="16"/>
    </location>
</feature>
<gene>
    <name evidence="2" type="ORF">PHLGIDRAFT_267407</name>
</gene>
<dbReference type="AlphaFoldDB" id="A0A0C3PSC3"/>